<dbReference type="RefSeq" id="WP_012198680.1">
    <property type="nucleotide sequence ID" value="NC_010001.1"/>
</dbReference>
<keyword evidence="3" id="KW-1185">Reference proteome</keyword>
<dbReference type="CDD" id="cd01834">
    <property type="entry name" value="SGNH_hydrolase_like_2"/>
    <property type="match status" value="1"/>
</dbReference>
<dbReference type="STRING" id="357809.Cphy_0650"/>
<dbReference type="GO" id="GO:0004622">
    <property type="term" value="F:phosphatidylcholine lysophospholipase activity"/>
    <property type="evidence" value="ECO:0007669"/>
    <property type="project" value="TreeGrafter"/>
</dbReference>
<evidence type="ECO:0000313" key="2">
    <source>
        <dbReference type="EMBL" id="ABX41037.1"/>
    </source>
</evidence>
<protein>
    <submittedName>
        <fullName evidence="2">Lipolytic protein G-D-S-L family</fullName>
    </submittedName>
</protein>
<dbReference type="HOGENOM" id="CLU_051989_5_2_9"/>
<dbReference type="EMBL" id="CP000885">
    <property type="protein sequence ID" value="ABX41037.1"/>
    <property type="molecule type" value="Genomic_DNA"/>
</dbReference>
<evidence type="ECO:0000259" key="1">
    <source>
        <dbReference type="Pfam" id="PF13472"/>
    </source>
</evidence>
<dbReference type="Proteomes" id="UP000000370">
    <property type="component" value="Chromosome"/>
</dbReference>
<dbReference type="AlphaFoldDB" id="A9KJ38"/>
<name>A9KJ38_LACP7</name>
<evidence type="ECO:0000313" key="3">
    <source>
        <dbReference type="Proteomes" id="UP000000370"/>
    </source>
</evidence>
<dbReference type="InterPro" id="IPR013830">
    <property type="entry name" value="SGNH_hydro"/>
</dbReference>
<dbReference type="Gene3D" id="3.40.50.1110">
    <property type="entry name" value="SGNH hydrolase"/>
    <property type="match status" value="1"/>
</dbReference>
<dbReference type="InterPro" id="IPR051532">
    <property type="entry name" value="Ester_Hydrolysis_Enzymes"/>
</dbReference>
<dbReference type="PANTHER" id="PTHR30383">
    <property type="entry name" value="THIOESTERASE 1/PROTEASE 1/LYSOPHOSPHOLIPASE L1"/>
    <property type="match status" value="1"/>
</dbReference>
<dbReference type="KEGG" id="cpy:Cphy_0650"/>
<accession>A9KJ38</accession>
<proteinExistence type="predicted"/>
<dbReference type="InterPro" id="IPR036514">
    <property type="entry name" value="SGNH_hydro_sf"/>
</dbReference>
<dbReference type="SUPFAM" id="SSF52266">
    <property type="entry name" value="SGNH hydrolase"/>
    <property type="match status" value="1"/>
</dbReference>
<reference evidence="3" key="1">
    <citation type="submission" date="2007-11" db="EMBL/GenBank/DDBJ databases">
        <title>Complete genome sequence of Clostridium phytofermentans ISDg.</title>
        <authorList>
            <person name="Leschine S.B."/>
            <person name="Warnick T.A."/>
            <person name="Blanchard J.L."/>
            <person name="Schnell D.J."/>
            <person name="Petit E.L."/>
            <person name="LaTouf W.G."/>
            <person name="Copeland A."/>
            <person name="Lucas S."/>
            <person name="Lapidus A."/>
            <person name="Barry K."/>
            <person name="Glavina del Rio T."/>
            <person name="Dalin E."/>
            <person name="Tice H."/>
            <person name="Pitluck S."/>
            <person name="Kiss H."/>
            <person name="Brettin T."/>
            <person name="Bruce D."/>
            <person name="Detter J.C."/>
            <person name="Han C."/>
            <person name="Kuske C."/>
            <person name="Schmutz J."/>
            <person name="Larimer F."/>
            <person name="Land M."/>
            <person name="Hauser L."/>
            <person name="Kyrpides N."/>
            <person name="Kim E.A."/>
            <person name="Richardson P."/>
        </authorList>
    </citation>
    <scope>NUCLEOTIDE SEQUENCE [LARGE SCALE GENOMIC DNA]</scope>
    <source>
        <strain evidence="3">ATCC 700394 / DSM 18823 / ISDg</strain>
    </source>
</reference>
<gene>
    <name evidence="2" type="ordered locus">Cphy_0650</name>
</gene>
<sequence>MKIKTGSRLLFTGDSITDVGRVRPIGEAPYGLGEGYPKLVSGMLTAFLPELKIHVLNTGISGNTIRDLRARWQTDVLDQNPDWVSMMIGVNDVWRHFDRPFEPNIWVSKEEYIKTYRELIEMTKDKVKGMVLIAPYYIDKNETDPMTAMVRDFASVVKELAKEYQVIFCDVQKEFDEAQKNLHHMGISVDRVHPNGGNSPGHFILAKSFLKSVECWPIE</sequence>
<dbReference type="OrthoDB" id="9794725at2"/>
<dbReference type="PANTHER" id="PTHR30383:SF5">
    <property type="entry name" value="SGNH HYDROLASE-TYPE ESTERASE DOMAIN-CONTAINING PROTEIN"/>
    <property type="match status" value="1"/>
</dbReference>
<dbReference type="eggNOG" id="COG2755">
    <property type="taxonomic scope" value="Bacteria"/>
</dbReference>
<organism evidence="2 3">
    <name type="scientific">Lachnoclostridium phytofermentans (strain ATCC 700394 / DSM 18823 / ISDg)</name>
    <name type="common">Clostridium phytofermentans</name>
    <dbReference type="NCBI Taxonomy" id="357809"/>
    <lineage>
        <taxon>Bacteria</taxon>
        <taxon>Bacillati</taxon>
        <taxon>Bacillota</taxon>
        <taxon>Clostridia</taxon>
        <taxon>Lachnospirales</taxon>
        <taxon>Lachnospiraceae</taxon>
    </lineage>
</organism>
<dbReference type="Pfam" id="PF13472">
    <property type="entry name" value="Lipase_GDSL_2"/>
    <property type="match status" value="1"/>
</dbReference>
<feature type="domain" description="SGNH hydrolase-type esterase" evidence="1">
    <location>
        <begin position="12"/>
        <end position="195"/>
    </location>
</feature>